<comment type="caution">
    <text evidence="2">The sequence shown here is derived from an EMBL/GenBank/DDBJ whole genome shotgun (WGS) entry which is preliminary data.</text>
</comment>
<reference evidence="2 3" key="1">
    <citation type="journal article" date="2019" name="Sci. Rep.">
        <title>Orb-weaving spider Araneus ventricosus genome elucidates the spidroin gene catalogue.</title>
        <authorList>
            <person name="Kono N."/>
            <person name="Nakamura H."/>
            <person name="Ohtoshi R."/>
            <person name="Moran D.A.P."/>
            <person name="Shinohara A."/>
            <person name="Yoshida Y."/>
            <person name="Fujiwara M."/>
            <person name="Mori M."/>
            <person name="Tomita M."/>
            <person name="Arakawa K."/>
        </authorList>
    </citation>
    <scope>NUCLEOTIDE SEQUENCE [LARGE SCALE GENOMIC DNA]</scope>
</reference>
<keyword evidence="3" id="KW-1185">Reference proteome</keyword>
<proteinExistence type="predicted"/>
<name>A0A4Y2VWZ9_ARAVE</name>
<evidence type="ECO:0000313" key="3">
    <source>
        <dbReference type="Proteomes" id="UP000499080"/>
    </source>
</evidence>
<accession>A0A4Y2VWZ9</accession>
<sequence>MQIRFPSILDLCLGREFYRAMYGNIGRMEALTHHLGDKHGDHFGDEMWHLKSTGIFLISSMGPRSGFIQMIPCDITAFRGDYKKTLFGSQCVC</sequence>
<protein>
    <submittedName>
        <fullName evidence="2">Uncharacterized protein</fullName>
    </submittedName>
</protein>
<dbReference type="EMBL" id="BGPR01051906">
    <property type="protein sequence ID" value="GBO28811.1"/>
    <property type="molecule type" value="Genomic_DNA"/>
</dbReference>
<dbReference type="Proteomes" id="UP000499080">
    <property type="component" value="Unassembled WGS sequence"/>
</dbReference>
<evidence type="ECO:0000313" key="1">
    <source>
        <dbReference type="EMBL" id="GBO28811.1"/>
    </source>
</evidence>
<gene>
    <name evidence="2" type="ORF">AVEN_227437_1</name>
    <name evidence="1" type="ORF">AVEN_266551_1</name>
</gene>
<organism evidence="2 3">
    <name type="scientific">Araneus ventricosus</name>
    <name type="common">Orbweaver spider</name>
    <name type="synonym">Epeira ventricosa</name>
    <dbReference type="NCBI Taxonomy" id="182803"/>
    <lineage>
        <taxon>Eukaryota</taxon>
        <taxon>Metazoa</taxon>
        <taxon>Ecdysozoa</taxon>
        <taxon>Arthropoda</taxon>
        <taxon>Chelicerata</taxon>
        <taxon>Arachnida</taxon>
        <taxon>Araneae</taxon>
        <taxon>Araneomorphae</taxon>
        <taxon>Entelegynae</taxon>
        <taxon>Araneoidea</taxon>
        <taxon>Araneidae</taxon>
        <taxon>Araneus</taxon>
    </lineage>
</organism>
<evidence type="ECO:0000313" key="2">
    <source>
        <dbReference type="EMBL" id="GBO28826.1"/>
    </source>
</evidence>
<dbReference type="EMBL" id="BGPR01051918">
    <property type="protein sequence ID" value="GBO28826.1"/>
    <property type="molecule type" value="Genomic_DNA"/>
</dbReference>
<dbReference type="AlphaFoldDB" id="A0A4Y2VWZ9"/>